<comment type="caution">
    <text evidence="1">The sequence shown here is derived from an EMBL/GenBank/DDBJ whole genome shotgun (WGS) entry which is preliminary data.</text>
</comment>
<dbReference type="Proteomes" id="UP000801864">
    <property type="component" value="Unassembled WGS sequence"/>
</dbReference>
<protein>
    <submittedName>
        <fullName evidence="1">Uncharacterized protein</fullName>
    </submittedName>
</protein>
<name>A0A9P4XFH9_9HYPO</name>
<organism evidence="1 2">
    <name type="scientific">Trichoderma lentiforme</name>
    <dbReference type="NCBI Taxonomy" id="1567552"/>
    <lineage>
        <taxon>Eukaryota</taxon>
        <taxon>Fungi</taxon>
        <taxon>Dikarya</taxon>
        <taxon>Ascomycota</taxon>
        <taxon>Pezizomycotina</taxon>
        <taxon>Sordariomycetes</taxon>
        <taxon>Hypocreomycetidae</taxon>
        <taxon>Hypocreales</taxon>
        <taxon>Hypocreaceae</taxon>
        <taxon>Trichoderma</taxon>
    </lineage>
</organism>
<evidence type="ECO:0000313" key="1">
    <source>
        <dbReference type="EMBL" id="KAF3071454.1"/>
    </source>
</evidence>
<evidence type="ECO:0000313" key="2">
    <source>
        <dbReference type="Proteomes" id="UP000801864"/>
    </source>
</evidence>
<accession>A0A9P4XFH9</accession>
<dbReference type="AlphaFoldDB" id="A0A9P4XFH9"/>
<gene>
    <name evidence="1" type="ORF">CFAM422_006398</name>
</gene>
<keyword evidence="2" id="KW-1185">Reference proteome</keyword>
<proteinExistence type="predicted"/>
<reference evidence="1 2" key="1">
    <citation type="submission" date="2018-06" db="EMBL/GenBank/DDBJ databases">
        <title>Genome analysis of cellulolytic fungus Trichoderma lentiforme CFAM-422.</title>
        <authorList>
            <person name="Steindorff A.S."/>
            <person name="Formighieri E.F."/>
            <person name="Midorikawa G.E.O."/>
            <person name="Tamietti M.S."/>
            <person name="Ramos E.Z."/>
            <person name="Silva A.S."/>
            <person name="Bon E.P.S."/>
            <person name="Mendes T.D."/>
            <person name="Damaso M.C.T."/>
            <person name="Favaro L.C.L."/>
        </authorList>
    </citation>
    <scope>NUCLEOTIDE SEQUENCE [LARGE SCALE GENOMIC DNA]</scope>
    <source>
        <strain evidence="1 2">CFAM-422</strain>
    </source>
</reference>
<dbReference type="EMBL" id="QLNT01000010">
    <property type="protein sequence ID" value="KAF3071454.1"/>
    <property type="molecule type" value="Genomic_DNA"/>
</dbReference>
<sequence>MHSRRTIWYAQREFGCSETSFGCVKPTPDEQGCGRVLPVEETWTPSRSFPGFPGVGACKSAYNLVDW</sequence>